<dbReference type="OMA" id="TKLPVIW"/>
<sequence length="475" mass="53711">MKGALSRKKRGAPSRAADKHELSLGDELTLDPDERSRAGSKRPSKMRKRQEGGDFVEEKTTQRILQEARKQQEEMDQERDEEIGVAATRRAFGAVETSRLDSDTDEEDEHREGLFSDTESQYEEAVEVTDEDERALAAFMSAGAAPHRTLADIIMEKIQEKGQERGLVVDQTEEEEAGPRIPGLDPKVVEVYTGVGKLLSRYRSGKVPKALKIVPNLANWEEILYLTEPEKWSPGAVYQATRLFASNLNAKMAQRFYSLVLLPRLRDDIAEHKKLHFALYQALKKAVYKPAAFYKGILLPLCASGTCTLREAVIVGSVLQKVSIPVLHSSVALLKIAQMPYSGTNSYFLRLLLDKKYALPYRVLDALVAHFVNFQADDRQLPVVWHQALLCFVQRYKNDLDEGDKQQLRRLMQKHSHYQVTPEIHRELANSSSRGQKLPGGAPRAAVSQVPISKEVKMQEDFRDLPDVHVMDEDY</sequence>
<dbReference type="GO" id="GO:0030688">
    <property type="term" value="C:preribosome, small subunit precursor"/>
    <property type="evidence" value="ECO:0000318"/>
    <property type="project" value="GO_Central"/>
</dbReference>
<dbReference type="PANTHER" id="PTHR12821">
    <property type="entry name" value="BYSTIN"/>
    <property type="match status" value="1"/>
</dbReference>
<feature type="region of interest" description="Disordered" evidence="2">
    <location>
        <begin position="1"/>
        <end position="122"/>
    </location>
</feature>
<name>A0A1Y1I0A6_KLENI</name>
<organism evidence="3 4">
    <name type="scientific">Klebsormidium nitens</name>
    <name type="common">Green alga</name>
    <name type="synonym">Ulothrix nitens</name>
    <dbReference type="NCBI Taxonomy" id="105231"/>
    <lineage>
        <taxon>Eukaryota</taxon>
        <taxon>Viridiplantae</taxon>
        <taxon>Streptophyta</taxon>
        <taxon>Klebsormidiophyceae</taxon>
        <taxon>Klebsormidiales</taxon>
        <taxon>Klebsormidiaceae</taxon>
        <taxon>Klebsormidium</taxon>
    </lineage>
</organism>
<dbReference type="Proteomes" id="UP000054558">
    <property type="component" value="Unassembled WGS sequence"/>
</dbReference>
<dbReference type="EMBL" id="DF237032">
    <property type="protein sequence ID" value="GAQ81538.1"/>
    <property type="molecule type" value="Genomic_DNA"/>
</dbReference>
<accession>A0A1Y1I0A6</accession>
<protein>
    <recommendedName>
        <fullName evidence="5">Bystin</fullName>
    </recommendedName>
</protein>
<feature type="compositionally biased region" description="Acidic residues" evidence="2">
    <location>
        <begin position="74"/>
        <end position="83"/>
    </location>
</feature>
<keyword evidence="4" id="KW-1185">Reference proteome</keyword>
<evidence type="ECO:0000313" key="4">
    <source>
        <dbReference type="Proteomes" id="UP000054558"/>
    </source>
</evidence>
<dbReference type="Pfam" id="PF05291">
    <property type="entry name" value="Bystin"/>
    <property type="match status" value="1"/>
</dbReference>
<dbReference type="GO" id="GO:0005730">
    <property type="term" value="C:nucleolus"/>
    <property type="evidence" value="ECO:0000318"/>
    <property type="project" value="GO_Central"/>
</dbReference>
<comment type="similarity">
    <text evidence="1">Belongs to the bystin family.</text>
</comment>
<feature type="compositionally biased region" description="Basic and acidic residues" evidence="2">
    <location>
        <begin position="49"/>
        <end position="73"/>
    </location>
</feature>
<feature type="compositionally biased region" description="Basic residues" evidence="2">
    <location>
        <begin position="38"/>
        <end position="48"/>
    </location>
</feature>
<dbReference type="GO" id="GO:0005737">
    <property type="term" value="C:cytoplasm"/>
    <property type="evidence" value="ECO:0000318"/>
    <property type="project" value="GO_Central"/>
</dbReference>
<evidence type="ECO:0008006" key="5">
    <source>
        <dbReference type="Google" id="ProtNLM"/>
    </source>
</evidence>
<evidence type="ECO:0000256" key="2">
    <source>
        <dbReference type="SAM" id="MobiDB-lite"/>
    </source>
</evidence>
<dbReference type="AlphaFoldDB" id="A0A1Y1I0A6"/>
<dbReference type="OrthoDB" id="2192561at2759"/>
<gene>
    <name evidence="3" type="ORF">KFL_000830200</name>
</gene>
<dbReference type="InterPro" id="IPR007955">
    <property type="entry name" value="Bystin"/>
</dbReference>
<feature type="compositionally biased region" description="Basic residues" evidence="2">
    <location>
        <begin position="1"/>
        <end position="12"/>
    </location>
</feature>
<evidence type="ECO:0000313" key="3">
    <source>
        <dbReference type="EMBL" id="GAQ81538.1"/>
    </source>
</evidence>
<evidence type="ECO:0000256" key="1">
    <source>
        <dbReference type="ARBA" id="ARBA00007114"/>
    </source>
</evidence>
<feature type="region of interest" description="Disordered" evidence="2">
    <location>
        <begin position="429"/>
        <end position="450"/>
    </location>
</feature>
<dbReference type="STRING" id="105231.A0A1Y1I0A6"/>
<reference evidence="3 4" key="1">
    <citation type="journal article" date="2014" name="Nat. Commun.">
        <title>Klebsormidium flaccidum genome reveals primary factors for plant terrestrial adaptation.</title>
        <authorList>
            <person name="Hori K."/>
            <person name="Maruyama F."/>
            <person name="Fujisawa T."/>
            <person name="Togashi T."/>
            <person name="Yamamoto N."/>
            <person name="Seo M."/>
            <person name="Sato S."/>
            <person name="Yamada T."/>
            <person name="Mori H."/>
            <person name="Tajima N."/>
            <person name="Moriyama T."/>
            <person name="Ikeuchi M."/>
            <person name="Watanabe M."/>
            <person name="Wada H."/>
            <person name="Kobayashi K."/>
            <person name="Saito M."/>
            <person name="Masuda T."/>
            <person name="Sasaki-Sekimoto Y."/>
            <person name="Mashiguchi K."/>
            <person name="Awai K."/>
            <person name="Shimojima M."/>
            <person name="Masuda S."/>
            <person name="Iwai M."/>
            <person name="Nobusawa T."/>
            <person name="Narise T."/>
            <person name="Kondo S."/>
            <person name="Saito H."/>
            <person name="Sato R."/>
            <person name="Murakawa M."/>
            <person name="Ihara Y."/>
            <person name="Oshima-Yamada Y."/>
            <person name="Ohtaka K."/>
            <person name="Satoh M."/>
            <person name="Sonobe K."/>
            <person name="Ishii M."/>
            <person name="Ohtani R."/>
            <person name="Kanamori-Sato M."/>
            <person name="Honoki R."/>
            <person name="Miyazaki D."/>
            <person name="Mochizuki H."/>
            <person name="Umetsu J."/>
            <person name="Higashi K."/>
            <person name="Shibata D."/>
            <person name="Kamiya Y."/>
            <person name="Sato N."/>
            <person name="Nakamura Y."/>
            <person name="Tabata S."/>
            <person name="Ida S."/>
            <person name="Kurokawa K."/>
            <person name="Ohta H."/>
        </authorList>
    </citation>
    <scope>NUCLEOTIDE SEQUENCE [LARGE SCALE GENOMIC DNA]</scope>
    <source>
        <strain evidence="3 4">NIES-2285</strain>
    </source>
</reference>
<dbReference type="GO" id="GO:0006364">
    <property type="term" value="P:rRNA processing"/>
    <property type="evidence" value="ECO:0000318"/>
    <property type="project" value="GO_Central"/>
</dbReference>
<dbReference type="PANTHER" id="PTHR12821:SF0">
    <property type="entry name" value="BYSTIN"/>
    <property type="match status" value="1"/>
</dbReference>
<proteinExistence type="inferred from homology"/>
<dbReference type="GO" id="GO:0030515">
    <property type="term" value="F:snoRNA binding"/>
    <property type="evidence" value="ECO:0000318"/>
    <property type="project" value="GO_Central"/>
</dbReference>